<sequence length="264" mass="28928">MDNLRKELAPISEEGWQEINEQARRVLRNNLSARRFADVDGPKGWDCTSVSLGRLNVPEKQADHDVRYGVHLVQPLVEARVSFKLKTWELDNAVRGAEDIDLEPLEDAAAKIAAFEDAAVYYGFDAGCIRGLKAESDHKALKWPEKAEDALGTVQDGVQALRAASVEGPYNLVIDAKRWKAVESHVGGYPLRNRIQDALGGKVIVSPNVKNAFLVSGRGGDFRLTLGADLSIGYEGHDTESVQLYLTESFTFQVLDPAAAVVLA</sequence>
<dbReference type="KEGG" id="vbl:L21SP4_02325"/>
<evidence type="ECO:0000256" key="1">
    <source>
        <dbReference type="ARBA" id="ARBA00033738"/>
    </source>
</evidence>
<name>A0A0G3EGF7_9BACT</name>
<dbReference type="Gene3D" id="3.30.2400.30">
    <property type="match status" value="1"/>
</dbReference>
<evidence type="ECO:0000256" key="2">
    <source>
        <dbReference type="ARBA" id="ARBA00033743"/>
    </source>
</evidence>
<dbReference type="AlphaFoldDB" id="A0A0G3EGF7"/>
<dbReference type="PANTHER" id="PTHR37165:SF1">
    <property type="entry name" value="TYPE 1 ENCAPSULIN SHELL PROTEIN"/>
    <property type="match status" value="1"/>
</dbReference>
<reference evidence="4 5" key="2">
    <citation type="journal article" date="2016" name="ISME J.">
        <title>Characterization of the first cultured representative of Verrucomicrobia subdivision 5 indicates the proposal of a novel phylum.</title>
        <authorList>
            <person name="Spring S."/>
            <person name="Bunk B."/>
            <person name="Sproer C."/>
            <person name="Schumann P."/>
            <person name="Rohde M."/>
            <person name="Tindall B.J."/>
            <person name="Klenk H.P."/>
        </authorList>
    </citation>
    <scope>NUCLEOTIDE SEQUENCE [LARGE SCALE GENOMIC DNA]</scope>
    <source>
        <strain evidence="4 5">L21-Fru-AB</strain>
    </source>
</reference>
<proteinExistence type="inferred from homology"/>
<evidence type="ECO:0000313" key="4">
    <source>
        <dbReference type="EMBL" id="AKJ65551.1"/>
    </source>
</evidence>
<dbReference type="STRING" id="1307763.L21SP4_02325"/>
<comment type="similarity">
    <text evidence="2">Belongs to the encapsulin family. Family 1 subfamily.</text>
</comment>
<dbReference type="EMBL" id="CP010904">
    <property type="protein sequence ID" value="AKJ65551.1"/>
    <property type="molecule type" value="Genomic_DNA"/>
</dbReference>
<dbReference type="OrthoDB" id="2922at2"/>
<gene>
    <name evidence="4" type="ORF">L21SP4_02325</name>
</gene>
<accession>A0A0G3EGF7</accession>
<dbReference type="Pfam" id="PF04454">
    <property type="entry name" value="Linocin_M18"/>
    <property type="match status" value="1"/>
</dbReference>
<dbReference type="RefSeq" id="WP_052882765.1">
    <property type="nucleotide sequence ID" value="NZ_CP010904.1"/>
</dbReference>
<dbReference type="PATRIC" id="fig|1609981.3.peg.2422"/>
<dbReference type="InterPro" id="IPR007544">
    <property type="entry name" value="ENCAP"/>
</dbReference>
<dbReference type="GO" id="GO:0140737">
    <property type="term" value="C:encapsulin nanocompartment"/>
    <property type="evidence" value="ECO:0007669"/>
    <property type="project" value="UniProtKB-SubCell"/>
</dbReference>
<evidence type="ECO:0000313" key="5">
    <source>
        <dbReference type="Proteomes" id="UP000035268"/>
    </source>
</evidence>
<organism evidence="4 5">
    <name type="scientific">Kiritimatiella glycovorans</name>
    <dbReference type="NCBI Taxonomy" id="1307763"/>
    <lineage>
        <taxon>Bacteria</taxon>
        <taxon>Pseudomonadati</taxon>
        <taxon>Kiritimatiellota</taxon>
        <taxon>Kiritimatiellia</taxon>
        <taxon>Kiritimatiellales</taxon>
        <taxon>Kiritimatiellaceae</taxon>
        <taxon>Kiritimatiella</taxon>
    </lineage>
</organism>
<dbReference type="NCBIfam" id="NF041155">
    <property type="entry name" value="encap_f1"/>
    <property type="match status" value="1"/>
</dbReference>
<reference evidence="5" key="1">
    <citation type="submission" date="2015-02" db="EMBL/GenBank/DDBJ databases">
        <title>Description and complete genome sequence of the first cultured representative of the subdivision 5 of the Verrucomicrobia phylum.</title>
        <authorList>
            <person name="Spring S."/>
            <person name="Bunk B."/>
            <person name="Sproer C."/>
            <person name="Klenk H.-P."/>
        </authorList>
    </citation>
    <scope>NUCLEOTIDE SEQUENCE [LARGE SCALE GENOMIC DNA]</scope>
    <source>
        <strain evidence="5">L21-Fru-AB</strain>
    </source>
</reference>
<protein>
    <submittedName>
        <fullName evidence="4">Putative bacteriocin</fullName>
    </submittedName>
</protein>
<dbReference type="InterPro" id="IPR051429">
    <property type="entry name" value="Encapsulin_nc"/>
</dbReference>
<dbReference type="PANTHER" id="PTHR37165">
    <property type="entry name" value="PEPTIDASE U56 FAMILY"/>
    <property type="match status" value="1"/>
</dbReference>
<dbReference type="Proteomes" id="UP000035268">
    <property type="component" value="Chromosome"/>
</dbReference>
<evidence type="ECO:0000256" key="3">
    <source>
        <dbReference type="ARBA" id="ARBA00033787"/>
    </source>
</evidence>
<keyword evidence="3" id="KW-1284">Encapsulin nanocompartment</keyword>
<dbReference type="Gene3D" id="3.30.2320.10">
    <property type="entry name" value="hypothetical protein PF0899 domain"/>
    <property type="match status" value="1"/>
</dbReference>
<keyword evidence="5" id="KW-1185">Reference proteome</keyword>
<comment type="subcellular location">
    <subcellularLocation>
        <location evidence="1">Encapsulin nanocompartment</location>
    </subcellularLocation>
</comment>
<dbReference type="PIRSF" id="PIRSF019254">
    <property type="entry name" value="CFP29"/>
    <property type="match status" value="1"/>
</dbReference>